<protein>
    <recommendedName>
        <fullName evidence="5">ABC transmembrane type-1 domain-containing protein</fullName>
    </recommendedName>
</protein>
<keyword evidence="3 4" id="KW-0472">Membrane</keyword>
<sequence>AIVTMDKSRFRKHLLEFLIAMPVISLVNNVLKWGIGEIKLRLRTRLTHYLYDEYL</sequence>
<organism evidence="6 7">
    <name type="scientific">Laodelphax striatellus</name>
    <name type="common">Small brown planthopper</name>
    <name type="synonym">Delphax striatella</name>
    <dbReference type="NCBI Taxonomy" id="195883"/>
    <lineage>
        <taxon>Eukaryota</taxon>
        <taxon>Metazoa</taxon>
        <taxon>Ecdysozoa</taxon>
        <taxon>Arthropoda</taxon>
        <taxon>Hexapoda</taxon>
        <taxon>Insecta</taxon>
        <taxon>Pterygota</taxon>
        <taxon>Neoptera</taxon>
        <taxon>Paraneoptera</taxon>
        <taxon>Hemiptera</taxon>
        <taxon>Auchenorrhyncha</taxon>
        <taxon>Fulgoroidea</taxon>
        <taxon>Delphacidae</taxon>
        <taxon>Criomorphinae</taxon>
        <taxon>Laodelphax</taxon>
    </lineage>
</organism>
<feature type="non-terminal residue" evidence="6">
    <location>
        <position position="55"/>
    </location>
</feature>
<proteinExistence type="predicted"/>
<dbReference type="OrthoDB" id="422637at2759"/>
<dbReference type="AlphaFoldDB" id="A0A482WIC8"/>
<dbReference type="InParanoid" id="A0A482WIC8"/>
<evidence type="ECO:0000259" key="5">
    <source>
        <dbReference type="Pfam" id="PF06472"/>
    </source>
</evidence>
<dbReference type="EMBL" id="QKKF02034362">
    <property type="protein sequence ID" value="RZF33253.1"/>
    <property type="molecule type" value="Genomic_DNA"/>
</dbReference>
<dbReference type="InterPro" id="IPR011527">
    <property type="entry name" value="ABC1_TM_dom"/>
</dbReference>
<dbReference type="STRING" id="195883.A0A482WIC8"/>
<feature type="non-terminal residue" evidence="6">
    <location>
        <position position="1"/>
    </location>
</feature>
<keyword evidence="7" id="KW-1185">Reference proteome</keyword>
<feature type="transmembrane region" description="Helical" evidence="4">
    <location>
        <begin position="14"/>
        <end position="35"/>
    </location>
</feature>
<evidence type="ECO:0000256" key="4">
    <source>
        <dbReference type="SAM" id="Phobius"/>
    </source>
</evidence>
<accession>A0A482WIC8</accession>
<evidence type="ECO:0000313" key="6">
    <source>
        <dbReference type="EMBL" id="RZF33253.1"/>
    </source>
</evidence>
<evidence type="ECO:0000256" key="1">
    <source>
        <dbReference type="ARBA" id="ARBA00022692"/>
    </source>
</evidence>
<keyword evidence="1 4" id="KW-0812">Transmembrane</keyword>
<evidence type="ECO:0000313" key="7">
    <source>
        <dbReference type="Proteomes" id="UP000291343"/>
    </source>
</evidence>
<name>A0A482WIC8_LAOST</name>
<dbReference type="Pfam" id="PF06472">
    <property type="entry name" value="ABC_membrane_2"/>
    <property type="match status" value="1"/>
</dbReference>
<feature type="domain" description="ABC transmembrane type-1" evidence="5">
    <location>
        <begin position="1"/>
        <end position="55"/>
    </location>
</feature>
<evidence type="ECO:0000256" key="3">
    <source>
        <dbReference type="ARBA" id="ARBA00023136"/>
    </source>
</evidence>
<reference evidence="6 7" key="1">
    <citation type="journal article" date="2017" name="Gigascience">
        <title>Genome sequence of the small brown planthopper, Laodelphax striatellus.</title>
        <authorList>
            <person name="Zhu J."/>
            <person name="Jiang F."/>
            <person name="Wang X."/>
            <person name="Yang P."/>
            <person name="Bao Y."/>
            <person name="Zhao W."/>
            <person name="Wang W."/>
            <person name="Lu H."/>
            <person name="Wang Q."/>
            <person name="Cui N."/>
            <person name="Li J."/>
            <person name="Chen X."/>
            <person name="Luo L."/>
            <person name="Yu J."/>
            <person name="Kang L."/>
            <person name="Cui F."/>
        </authorList>
    </citation>
    <scope>NUCLEOTIDE SEQUENCE [LARGE SCALE GENOMIC DNA]</scope>
    <source>
        <strain evidence="6">Lst14</strain>
    </source>
</reference>
<dbReference type="GO" id="GO:0005524">
    <property type="term" value="F:ATP binding"/>
    <property type="evidence" value="ECO:0007669"/>
    <property type="project" value="InterPro"/>
</dbReference>
<evidence type="ECO:0000256" key="2">
    <source>
        <dbReference type="ARBA" id="ARBA00022989"/>
    </source>
</evidence>
<dbReference type="GO" id="GO:0016020">
    <property type="term" value="C:membrane"/>
    <property type="evidence" value="ECO:0007669"/>
    <property type="project" value="InterPro"/>
</dbReference>
<keyword evidence="2 4" id="KW-1133">Transmembrane helix</keyword>
<gene>
    <name evidence="6" type="ORF">LSTR_LSTR012790</name>
</gene>
<comment type="caution">
    <text evidence="6">The sequence shown here is derived from an EMBL/GenBank/DDBJ whole genome shotgun (WGS) entry which is preliminary data.</text>
</comment>
<dbReference type="GO" id="GO:0140359">
    <property type="term" value="F:ABC-type transporter activity"/>
    <property type="evidence" value="ECO:0007669"/>
    <property type="project" value="InterPro"/>
</dbReference>
<dbReference type="Proteomes" id="UP000291343">
    <property type="component" value="Unassembled WGS sequence"/>
</dbReference>